<dbReference type="EMBL" id="KZ851873">
    <property type="protein sequence ID" value="RDK37180.1"/>
    <property type="molecule type" value="Genomic_DNA"/>
</dbReference>
<evidence type="ECO:0000313" key="2">
    <source>
        <dbReference type="Proteomes" id="UP000254937"/>
    </source>
</evidence>
<dbReference type="Proteomes" id="UP000254937">
    <property type="component" value="Unassembled WGS sequence"/>
</dbReference>
<evidence type="ECO:0000313" key="1">
    <source>
        <dbReference type="EMBL" id="RDK37180.1"/>
    </source>
</evidence>
<accession>A0A370P5P5</accession>
<sequence>MDERLPDNKAITVPVPAVDLTVESRFRTLNVADISHIVVQLSDKRLDSIMQSCAGPNYDFDKPWPFWFFIGKTLSKAFLGNEDQLEWFNAVRVRDREFIAFANVGRDNSFDSREMNHDLDEKGIGVVEVDFLKPVPGERLKAFWKPARGIIDQKVREWIEDKKSKAQNQEGDPASAV</sequence>
<gene>
    <name evidence="1" type="ORF">M752DRAFT_330686</name>
</gene>
<keyword evidence="2" id="KW-1185">Reference proteome</keyword>
<protein>
    <submittedName>
        <fullName evidence="1">Uncharacterized protein</fullName>
    </submittedName>
</protein>
<dbReference type="AlphaFoldDB" id="A0A370P5P5"/>
<reference evidence="1 2" key="1">
    <citation type="submission" date="2018-07" db="EMBL/GenBank/DDBJ databases">
        <title>Section-level genome sequencing of Aspergillus section Nigri to investigate inter- and intra-species variation.</title>
        <authorList>
            <consortium name="DOE Joint Genome Institute"/>
            <person name="Vesth T.C."/>
            <person name="Nybo J.L."/>
            <person name="Theobald S."/>
            <person name="Frisvad J.C."/>
            <person name="Larsen T.O."/>
            <person name="Nielsen K.F."/>
            <person name="Hoof J.B."/>
            <person name="Brandl J."/>
            <person name="Salamov A."/>
            <person name="Riley R."/>
            <person name="Gladden J.M."/>
            <person name="Phatale P."/>
            <person name="Nielsen M.T."/>
            <person name="Lyhne E.K."/>
            <person name="Kogle M.E."/>
            <person name="Strasser K."/>
            <person name="McDonnell E."/>
            <person name="Barry K."/>
            <person name="Clum A."/>
            <person name="Chen C."/>
            <person name="Nolan M."/>
            <person name="Sandor L."/>
            <person name="Kuo A."/>
            <person name="Lipzen A."/>
            <person name="Hainaut M."/>
            <person name="Drula E."/>
            <person name="Tsang A."/>
            <person name="Magnuson J.K."/>
            <person name="Henrissat B."/>
            <person name="Wiebenga A."/>
            <person name="Simmons B.A."/>
            <person name="Makela M.R."/>
            <person name="De vries R.P."/>
            <person name="Grigoriev I.V."/>
            <person name="Mortensen U.H."/>
            <person name="Baker S.E."/>
            <person name="Andersen M.R."/>
        </authorList>
    </citation>
    <scope>NUCLEOTIDE SEQUENCE [LARGE SCALE GENOMIC DNA]</scope>
    <source>
        <strain evidence="1 2">ATCC 13157</strain>
    </source>
</reference>
<organism evidence="1 2">
    <name type="scientific">Aspergillus phoenicis ATCC 13157</name>
    <dbReference type="NCBI Taxonomy" id="1353007"/>
    <lineage>
        <taxon>Eukaryota</taxon>
        <taxon>Fungi</taxon>
        <taxon>Dikarya</taxon>
        <taxon>Ascomycota</taxon>
        <taxon>Pezizomycotina</taxon>
        <taxon>Eurotiomycetes</taxon>
        <taxon>Eurotiomycetidae</taxon>
        <taxon>Eurotiales</taxon>
        <taxon>Aspergillaceae</taxon>
        <taxon>Aspergillus</taxon>
    </lineage>
</organism>
<proteinExistence type="predicted"/>
<name>A0A370P5P5_ASPPH</name>